<protein>
    <submittedName>
        <fullName evidence="2">Uncharacterized protein</fullName>
    </submittedName>
</protein>
<keyword evidence="3" id="KW-1185">Reference proteome</keyword>
<organism evidence="2 3">
    <name type="scientific">Caballeronia catudaia</name>
    <dbReference type="NCBI Taxonomy" id="1777136"/>
    <lineage>
        <taxon>Bacteria</taxon>
        <taxon>Pseudomonadati</taxon>
        <taxon>Pseudomonadota</taxon>
        <taxon>Betaproteobacteria</taxon>
        <taxon>Burkholderiales</taxon>
        <taxon>Burkholderiaceae</taxon>
        <taxon>Caballeronia</taxon>
    </lineage>
</organism>
<dbReference type="Proteomes" id="UP000054870">
    <property type="component" value="Unassembled WGS sequence"/>
</dbReference>
<dbReference type="AlphaFoldDB" id="A0A158BWW0"/>
<sequence length="66" mass="6961">MATNLKALLKRATSLSDERAQALIAADLAANAHRYPPAAVSSEPMEAEFDPADEPVERQEGKAGPA</sequence>
<evidence type="ECO:0000313" key="3">
    <source>
        <dbReference type="Proteomes" id="UP000054870"/>
    </source>
</evidence>
<dbReference type="EMBL" id="FCOF02000019">
    <property type="protein sequence ID" value="SAK74555.1"/>
    <property type="molecule type" value="Genomic_DNA"/>
</dbReference>
<accession>A0A158BWW0</accession>
<reference evidence="2" key="1">
    <citation type="submission" date="2016-01" db="EMBL/GenBank/DDBJ databases">
        <authorList>
            <person name="Peeters C."/>
        </authorList>
    </citation>
    <scope>NUCLEOTIDE SEQUENCE [LARGE SCALE GENOMIC DNA]</scope>
    <source>
        <strain evidence="2">LMG 29318</strain>
    </source>
</reference>
<comment type="caution">
    <text evidence="2">The sequence shown here is derived from an EMBL/GenBank/DDBJ whole genome shotgun (WGS) entry which is preliminary data.</text>
</comment>
<feature type="compositionally biased region" description="Basic and acidic residues" evidence="1">
    <location>
        <begin position="55"/>
        <end position="66"/>
    </location>
</feature>
<feature type="region of interest" description="Disordered" evidence="1">
    <location>
        <begin position="37"/>
        <end position="66"/>
    </location>
</feature>
<dbReference type="RefSeq" id="WP_061125964.1">
    <property type="nucleotide sequence ID" value="NZ_FCOF02000019.1"/>
</dbReference>
<gene>
    <name evidence="2" type="ORF">AWB75_04159</name>
</gene>
<evidence type="ECO:0000313" key="2">
    <source>
        <dbReference type="EMBL" id="SAK74555.1"/>
    </source>
</evidence>
<evidence type="ECO:0000256" key="1">
    <source>
        <dbReference type="SAM" id="MobiDB-lite"/>
    </source>
</evidence>
<name>A0A158BWW0_9BURK</name>
<feature type="compositionally biased region" description="Acidic residues" evidence="1">
    <location>
        <begin position="45"/>
        <end position="54"/>
    </location>
</feature>
<proteinExistence type="predicted"/>